<evidence type="ECO:0000256" key="1">
    <source>
        <dbReference type="SAM" id="SignalP"/>
    </source>
</evidence>
<comment type="caution">
    <text evidence="2">The sequence shown here is derived from an EMBL/GenBank/DDBJ whole genome shotgun (WGS) entry which is preliminary data.</text>
</comment>
<accession>A0ABT2DBN5</accession>
<evidence type="ECO:0000313" key="3">
    <source>
        <dbReference type="Proteomes" id="UP001206126"/>
    </source>
</evidence>
<sequence>MSLSLPNGTTYAVASAYAAAIAVSAASNATECVLTTATNTYAIGDFIEFTSGWDNANLRVFRVKAAAATSVTLEGFDTTSTTLFPAGAGIGSVRKISTWQNIPQVLSCDASGGDAQYTTVSPIASKVDVNLPNGFSAMSLALTIGDDPTLPHHAVLKAASIAQTLMAVKATLPNGGPLLANGYCSFNETPTMAKGQVMAVKASFALLNMPVRYAT</sequence>
<keyword evidence="1" id="KW-0732">Signal</keyword>
<keyword evidence="3" id="KW-1185">Reference proteome</keyword>
<protein>
    <submittedName>
        <fullName evidence="2">Phage tail protein</fullName>
    </submittedName>
</protein>
<evidence type="ECO:0000313" key="2">
    <source>
        <dbReference type="EMBL" id="MCS0808687.1"/>
    </source>
</evidence>
<gene>
    <name evidence="2" type="ORF">NX774_12225</name>
</gene>
<dbReference type="RefSeq" id="WP_258822450.1">
    <property type="nucleotide sequence ID" value="NZ_JANUHB010000002.1"/>
</dbReference>
<name>A0ABT2DBN5_9BURK</name>
<dbReference type="InterPro" id="IPR014918">
    <property type="entry name" value="Phage_tail_3"/>
</dbReference>
<dbReference type="Pfam" id="PF08813">
    <property type="entry name" value="Phage_tail_3"/>
    <property type="match status" value="1"/>
</dbReference>
<feature type="chain" id="PRO_5046979301" evidence="1">
    <location>
        <begin position="30"/>
        <end position="215"/>
    </location>
</feature>
<reference evidence="2 3" key="1">
    <citation type="submission" date="2022-08" db="EMBL/GenBank/DDBJ databases">
        <title>Reclassification of Massilia species as members of the genera Telluria, Duganella, Pseudoduganella, Mokoshia gen. nov. and Zemynaea gen. nov. using orthogonal and non-orthogonal genome-based approaches.</title>
        <authorList>
            <person name="Bowman J.P."/>
        </authorList>
    </citation>
    <scope>NUCLEOTIDE SEQUENCE [LARGE SCALE GENOMIC DNA]</scope>
    <source>
        <strain evidence="2 3">JCM 31605</strain>
    </source>
</reference>
<organism evidence="2 3">
    <name type="scientific">Massilia agilis</name>
    <dbReference type="NCBI Taxonomy" id="1811226"/>
    <lineage>
        <taxon>Bacteria</taxon>
        <taxon>Pseudomonadati</taxon>
        <taxon>Pseudomonadota</taxon>
        <taxon>Betaproteobacteria</taxon>
        <taxon>Burkholderiales</taxon>
        <taxon>Oxalobacteraceae</taxon>
        <taxon>Telluria group</taxon>
        <taxon>Massilia</taxon>
    </lineage>
</organism>
<dbReference type="Proteomes" id="UP001206126">
    <property type="component" value="Unassembled WGS sequence"/>
</dbReference>
<feature type="signal peptide" evidence="1">
    <location>
        <begin position="1"/>
        <end position="29"/>
    </location>
</feature>
<dbReference type="EMBL" id="JANUHB010000002">
    <property type="protein sequence ID" value="MCS0808687.1"/>
    <property type="molecule type" value="Genomic_DNA"/>
</dbReference>
<proteinExistence type="predicted"/>